<reference evidence="1 4" key="3">
    <citation type="submission" date="2020-08" db="EMBL/GenBank/DDBJ databases">
        <title>Genomic Encyclopedia of Type Strains, Phase IV (KMG-IV): sequencing the most valuable type-strain genomes for metagenomic binning, comparative biology and taxonomic classification.</title>
        <authorList>
            <person name="Goeker M."/>
        </authorList>
    </citation>
    <scope>NUCLEOTIDE SEQUENCE [LARGE SCALE GENOMIC DNA]</scope>
    <source>
        <strain evidence="1 4">DSM 100995</strain>
    </source>
</reference>
<accession>A0A4Y8ABA3</accession>
<comment type="caution">
    <text evidence="2">The sequence shown here is derived from an EMBL/GenBank/DDBJ whole genome shotgun (WGS) entry which is preliminary data.</text>
</comment>
<gene>
    <name evidence="2" type="ORF">E2R65_11805</name>
    <name evidence="1" type="ORF">GGR35_001999</name>
</gene>
<reference evidence="2" key="2">
    <citation type="submission" date="2019-03" db="EMBL/GenBank/DDBJ databases">
        <authorList>
            <person name="Yan Y.-Q."/>
            <person name="Du Z.-J."/>
        </authorList>
    </citation>
    <scope>NUCLEOTIDE SEQUENCE</scope>
    <source>
        <strain evidence="2">PP-F2FG21</strain>
    </source>
</reference>
<dbReference type="EMBL" id="JACIEG010000003">
    <property type="protein sequence ID" value="MBB3969396.1"/>
    <property type="molecule type" value="Genomic_DNA"/>
</dbReference>
<dbReference type="EMBL" id="SNQG01000004">
    <property type="protein sequence ID" value="TEW65817.1"/>
    <property type="molecule type" value="Genomic_DNA"/>
</dbReference>
<sequence>MEKDDFDIDDQFRTGENTLEAKQFFKSLEAIREFVENSKLREYDPPYVYLLTINVNKVKFNKTPHTDMPLDGYEAITIHEDNLPIFNNCVNFVNTEIL</sequence>
<evidence type="ECO:0000313" key="2">
    <source>
        <dbReference type="EMBL" id="TEW65817.1"/>
    </source>
</evidence>
<evidence type="ECO:0000313" key="3">
    <source>
        <dbReference type="Proteomes" id="UP000297248"/>
    </source>
</evidence>
<keyword evidence="4" id="KW-1185">Reference proteome</keyword>
<proteinExistence type="predicted"/>
<dbReference type="Proteomes" id="UP000583101">
    <property type="component" value="Unassembled WGS sequence"/>
</dbReference>
<dbReference type="Proteomes" id="UP000297248">
    <property type="component" value="Unassembled WGS sequence"/>
</dbReference>
<reference evidence="2 3" key="1">
    <citation type="journal article" date="2016" name="Int. J. Syst. Evol. Microbiol.">
        <title>Proposal of Mucilaginibacter phyllosphaerae sp. nov. isolated from the phyllosphere of Galium album.</title>
        <authorList>
            <person name="Aydogan E.L."/>
            <person name="Busse H.J."/>
            <person name="Moser G."/>
            <person name="Muller C."/>
            <person name="Kampfer P."/>
            <person name="Glaeser S.P."/>
        </authorList>
    </citation>
    <scope>NUCLEOTIDE SEQUENCE [LARGE SCALE GENOMIC DNA]</scope>
    <source>
        <strain evidence="2 3">PP-F2FG21</strain>
    </source>
</reference>
<protein>
    <submittedName>
        <fullName evidence="2">Uncharacterized protein</fullName>
    </submittedName>
</protein>
<organism evidence="2 3">
    <name type="scientific">Mucilaginibacter phyllosphaerae</name>
    <dbReference type="NCBI Taxonomy" id="1812349"/>
    <lineage>
        <taxon>Bacteria</taxon>
        <taxon>Pseudomonadati</taxon>
        <taxon>Bacteroidota</taxon>
        <taxon>Sphingobacteriia</taxon>
        <taxon>Sphingobacteriales</taxon>
        <taxon>Sphingobacteriaceae</taxon>
        <taxon>Mucilaginibacter</taxon>
    </lineage>
</organism>
<dbReference type="RefSeq" id="WP_134336683.1">
    <property type="nucleotide sequence ID" value="NZ_BMCZ01000002.1"/>
</dbReference>
<dbReference type="AlphaFoldDB" id="A0A4Y8ABA3"/>
<evidence type="ECO:0000313" key="1">
    <source>
        <dbReference type="EMBL" id="MBB3969396.1"/>
    </source>
</evidence>
<evidence type="ECO:0000313" key="4">
    <source>
        <dbReference type="Proteomes" id="UP000583101"/>
    </source>
</evidence>
<name>A0A4Y8ABA3_9SPHI</name>